<accession>A0A4Y5TXF0</accession>
<dbReference type="EMBL" id="MK804893">
    <property type="protein sequence ID" value="QDB74093.1"/>
    <property type="molecule type" value="Genomic_DNA"/>
</dbReference>
<dbReference type="Proteomes" id="UP000316128">
    <property type="component" value="Segment"/>
</dbReference>
<name>A0A4Y5TXF0_9CAUD</name>
<organism evidence="1 2">
    <name type="scientific">Aeromonas phage 2L372D</name>
    <dbReference type="NCBI Taxonomy" id="2588097"/>
    <lineage>
        <taxon>Viruses</taxon>
        <taxon>Duplodnaviria</taxon>
        <taxon>Heunggongvirae</taxon>
        <taxon>Uroviricota</taxon>
        <taxon>Caudoviricetes</taxon>
        <taxon>Plateaulakevirus</taxon>
        <taxon>Plateaulakevirus pv2L372D</taxon>
    </lineage>
</organism>
<sequence length="85" mass="9486">MSKDAEIYKLKPCVKCGSYNLEADSTGCLEIRGICYQSGWVLCKDCGNEICVEFDDSGSNLIEWQDMLDIWNAGVVYEGDISCDK</sequence>
<evidence type="ECO:0000313" key="2">
    <source>
        <dbReference type="Proteomes" id="UP000316128"/>
    </source>
</evidence>
<proteinExistence type="predicted"/>
<protein>
    <submittedName>
        <fullName evidence="1">Uncharacterized protein</fullName>
    </submittedName>
</protein>
<gene>
    <name evidence="1" type="ORF">2L372D_179</name>
</gene>
<keyword evidence="2" id="KW-1185">Reference proteome</keyword>
<evidence type="ECO:0000313" key="1">
    <source>
        <dbReference type="EMBL" id="QDB74093.1"/>
    </source>
</evidence>
<reference evidence="1 2" key="1">
    <citation type="submission" date="2019-04" db="EMBL/GenBank/DDBJ databases">
        <title>Nine Novel Phages from a Plateau Lake in Southwest China Provide Insights into Aeromonas Phage Diversity.</title>
        <authorList>
            <person name="Xiao W."/>
            <person name="Bai M."/>
            <person name="Wang Y."/>
            <person name="Cui X."/>
        </authorList>
    </citation>
    <scope>NUCLEOTIDE SEQUENCE [LARGE SCALE GENOMIC DNA]</scope>
</reference>